<dbReference type="InterPro" id="IPR006439">
    <property type="entry name" value="HAD-SF_hydro_IA"/>
</dbReference>
<dbReference type="PRINTS" id="PR00413">
    <property type="entry name" value="HADHALOGNASE"/>
</dbReference>
<reference evidence="1" key="1">
    <citation type="journal article" date="2014" name="Front. Microbiol.">
        <title>High frequency of phylogenetically diverse reductive dehalogenase-homologous genes in deep subseafloor sedimentary metagenomes.</title>
        <authorList>
            <person name="Kawai M."/>
            <person name="Futagami T."/>
            <person name="Toyoda A."/>
            <person name="Takaki Y."/>
            <person name="Nishi S."/>
            <person name="Hori S."/>
            <person name="Arai W."/>
            <person name="Tsubouchi T."/>
            <person name="Morono Y."/>
            <person name="Uchiyama I."/>
            <person name="Ito T."/>
            <person name="Fujiyama A."/>
            <person name="Inagaki F."/>
            <person name="Takami H."/>
        </authorList>
    </citation>
    <scope>NUCLEOTIDE SEQUENCE</scope>
    <source>
        <strain evidence="1">Expedition CK06-06</strain>
    </source>
</reference>
<feature type="non-terminal residue" evidence="1">
    <location>
        <position position="1"/>
    </location>
</feature>
<dbReference type="SUPFAM" id="SSF56784">
    <property type="entry name" value="HAD-like"/>
    <property type="match status" value="1"/>
</dbReference>
<proteinExistence type="predicted"/>
<organism evidence="1">
    <name type="scientific">marine sediment metagenome</name>
    <dbReference type="NCBI Taxonomy" id="412755"/>
    <lineage>
        <taxon>unclassified sequences</taxon>
        <taxon>metagenomes</taxon>
        <taxon>ecological metagenomes</taxon>
    </lineage>
</organism>
<dbReference type="SFLD" id="SFLDS00003">
    <property type="entry name" value="Haloacid_Dehalogenase"/>
    <property type="match status" value="1"/>
</dbReference>
<dbReference type="Gene3D" id="3.40.50.1000">
    <property type="entry name" value="HAD superfamily/HAD-like"/>
    <property type="match status" value="1"/>
</dbReference>
<protein>
    <recommendedName>
        <fullName evidence="2">HAD family phosphatase</fullName>
    </recommendedName>
</protein>
<evidence type="ECO:0008006" key="2">
    <source>
        <dbReference type="Google" id="ProtNLM"/>
    </source>
</evidence>
<dbReference type="InterPro" id="IPR023198">
    <property type="entry name" value="PGP-like_dom2"/>
</dbReference>
<sequence length="202" mass="23290">ERITKIIMKKLYIFDMGGVLTCNFNDTPAISDYLGITEEQFFAYTGENFRKLMDGKIDSNEFWVRFSLKCGKKIKEELFSKFFNPGTIQGTKDIIKQLKSDSKVVCGTNTIDSHYYYLLNQGDYDIFDEVYASNLMGISKPDPDFYRYILKKERITPENTVFVDDSEENILSAQKIGINSILFTDSDSLKQQIKTFNNSEGE</sequence>
<name>X1SK88_9ZZZZ</name>
<dbReference type="NCBIfam" id="TIGR01509">
    <property type="entry name" value="HAD-SF-IA-v3"/>
    <property type="match status" value="1"/>
</dbReference>
<dbReference type="AlphaFoldDB" id="X1SK88"/>
<gene>
    <name evidence="1" type="ORF">S12H4_13511</name>
</gene>
<dbReference type="InterPro" id="IPR041492">
    <property type="entry name" value="HAD_2"/>
</dbReference>
<evidence type="ECO:0000313" key="1">
    <source>
        <dbReference type="EMBL" id="GAI75790.1"/>
    </source>
</evidence>
<dbReference type="EMBL" id="BARW01006434">
    <property type="protein sequence ID" value="GAI75790.1"/>
    <property type="molecule type" value="Genomic_DNA"/>
</dbReference>
<dbReference type="SFLD" id="SFLDG01129">
    <property type="entry name" value="C1.5:_HAD__Beta-PGM__Phosphata"/>
    <property type="match status" value="1"/>
</dbReference>
<dbReference type="InterPro" id="IPR036412">
    <property type="entry name" value="HAD-like_sf"/>
</dbReference>
<comment type="caution">
    <text evidence="1">The sequence shown here is derived from an EMBL/GenBank/DDBJ whole genome shotgun (WGS) entry which is preliminary data.</text>
</comment>
<dbReference type="InterPro" id="IPR023214">
    <property type="entry name" value="HAD_sf"/>
</dbReference>
<dbReference type="PANTHER" id="PTHR43611">
    <property type="entry name" value="ALPHA-D-GLUCOSE 1-PHOSPHATE PHOSPHATASE"/>
    <property type="match status" value="1"/>
</dbReference>
<dbReference type="PANTHER" id="PTHR43611:SF3">
    <property type="entry name" value="FLAVIN MONONUCLEOTIDE HYDROLASE 1, CHLOROPLATIC"/>
    <property type="match status" value="1"/>
</dbReference>
<dbReference type="Gene3D" id="1.10.150.240">
    <property type="entry name" value="Putative phosphatase, domain 2"/>
    <property type="match status" value="1"/>
</dbReference>
<dbReference type="Pfam" id="PF13419">
    <property type="entry name" value="HAD_2"/>
    <property type="match status" value="1"/>
</dbReference>
<accession>X1SK88</accession>